<dbReference type="InterPro" id="IPR006652">
    <property type="entry name" value="Kelch_1"/>
</dbReference>
<reference evidence="1 2" key="1">
    <citation type="submission" date="2019-06" db="EMBL/GenBank/DDBJ databases">
        <title>Metagenome assembled Genome of Spiribacter salinus SL48-SHIP from the microbial mat of Salt Lake 48 (Novosibirsk region, Russia).</title>
        <authorList>
            <person name="Shipova A."/>
            <person name="Rozanov A.S."/>
            <person name="Bryanskaya A.V."/>
            <person name="Peltek S.E."/>
        </authorList>
    </citation>
    <scope>NUCLEOTIDE SEQUENCE [LARGE SCALE GENOMIC DNA]</scope>
    <source>
        <strain evidence="1">SL48-SHIP-2</strain>
    </source>
</reference>
<proteinExistence type="predicted"/>
<dbReference type="AlphaFoldDB" id="A0A540VQD7"/>
<sequence>MHVQHARKQRTARATGRENKEWLVHRVARSRHDSIRQRLASRLFLYDRARRPTSPPCQYGTRVQAYTVLLRTIHAKRGAMRRTTLTRQPHMLPLVLLTLWCKAAIGDEPPRSVHMTDDPQTNVTGWSHAFTVRDPDTDTWLFMPLMGHNHSPATDNSVRVYDPAGDRWEYWQPDLHGQLSADEWFAGGETDPPSASGRNNYIGFHLPWEGEAGQVWIAAPGGSLASNHGVYDIAEKRWVHLVGNENKADFAPIRYRNEAALRLVNGWNYADVVCESRRTLVRYGGKKQGHLVIVEPAEDSGEYIATGYEGQPPGPRNNVRNAAICVEGQMYLFGGTKEWKGESTTEVWRLDVAAREWHREPPTDHPVGPAGVVTYDPDLNAAAILFSDGTKRYATYDLEDGSYRDLTATLDLPTSLRASGSFVPGIGHLYRGGEWGGGGWTSHRQVYCVSLAQGQTCGK</sequence>
<gene>
    <name evidence="1" type="ORF">FKY71_10990</name>
</gene>
<accession>A0A540VQD7</accession>
<dbReference type="EMBL" id="VIFK01000105">
    <property type="protein sequence ID" value="TQE98982.1"/>
    <property type="molecule type" value="Genomic_DNA"/>
</dbReference>
<organism evidence="1 2">
    <name type="scientific">Spiribacter salinus</name>
    <dbReference type="NCBI Taxonomy" id="1335746"/>
    <lineage>
        <taxon>Bacteria</taxon>
        <taxon>Pseudomonadati</taxon>
        <taxon>Pseudomonadota</taxon>
        <taxon>Gammaproteobacteria</taxon>
        <taxon>Chromatiales</taxon>
        <taxon>Ectothiorhodospiraceae</taxon>
        <taxon>Spiribacter</taxon>
    </lineage>
</organism>
<dbReference type="Pfam" id="PF01344">
    <property type="entry name" value="Kelch_1"/>
    <property type="match status" value="1"/>
</dbReference>
<dbReference type="Proteomes" id="UP000315400">
    <property type="component" value="Unassembled WGS sequence"/>
</dbReference>
<dbReference type="SUPFAM" id="SSF50965">
    <property type="entry name" value="Galactose oxidase, central domain"/>
    <property type="match status" value="1"/>
</dbReference>
<comment type="caution">
    <text evidence="1">The sequence shown here is derived from an EMBL/GenBank/DDBJ whole genome shotgun (WGS) entry which is preliminary data.</text>
</comment>
<evidence type="ECO:0000313" key="2">
    <source>
        <dbReference type="Proteomes" id="UP000315400"/>
    </source>
</evidence>
<dbReference type="InterPro" id="IPR015915">
    <property type="entry name" value="Kelch-typ_b-propeller"/>
</dbReference>
<dbReference type="InterPro" id="IPR011043">
    <property type="entry name" value="Gal_Oxase/kelch_b-propeller"/>
</dbReference>
<dbReference type="Gene3D" id="2.120.10.80">
    <property type="entry name" value="Kelch-type beta propeller"/>
    <property type="match status" value="1"/>
</dbReference>
<evidence type="ECO:0008006" key="3">
    <source>
        <dbReference type="Google" id="ProtNLM"/>
    </source>
</evidence>
<name>A0A540VQD7_9GAMM</name>
<protein>
    <recommendedName>
        <fullName evidence="3">Galactose oxidase</fullName>
    </recommendedName>
</protein>
<evidence type="ECO:0000313" key="1">
    <source>
        <dbReference type="EMBL" id="TQE98982.1"/>
    </source>
</evidence>